<name>A0ABW3UP55_9BACL</name>
<dbReference type="EMBL" id="JBHTLU010000031">
    <property type="protein sequence ID" value="MFD1222545.1"/>
    <property type="molecule type" value="Genomic_DNA"/>
</dbReference>
<feature type="signal peptide" evidence="1">
    <location>
        <begin position="1"/>
        <end position="23"/>
    </location>
</feature>
<comment type="caution">
    <text evidence="2">The sequence shown here is derived from an EMBL/GenBank/DDBJ whole genome shotgun (WGS) entry which is preliminary data.</text>
</comment>
<sequence>MWRKLLLSAAVSVPVAWAGASLAAAAPTILTEKPETHHVPATLTLLEQTPFYTEPDTIVHAPDGVLTPQTVEVIEGEPGWVTNANWFKINTWLGERWIYTYPSLIDVKPPETVTLLQDTPIYAEPDESGPPTAVLSPQEVKVTGAEKQWFLRKSYPEPSKQWLKIQTSWAGEQWIHLPLEQVGSVQTIDRYTYHMASPLYNSPIINPAVYPDKAGNGIVHETGEFVTPAGTSYRIETESGPKWTLNRGRTVLTKTEPVQLKVPTPLFDTPWPYQEKEPKLLQPQTITSLGKIEPEAGIGNPREGTWYHVRIGKEEGWINKTYADPEDAKATEDSVKLGSDMTRLYRFPGSYVSLNSTVIAPQVVPALAYWDDPESHQRWYQIDSFMGKGWFPIDPRMDRILVKGHEHDLQVARQQGYYAQVGIKDQQLYEGDQKVGYAENNQYYFSLKYLASRLSYRIEGPNKEGAVTVRDWHGYSFEVRSGEMTAVTSWNDGSRRTINLLSPVQKMNGELYLSERDMSMMLGATAVHEQQGRYIQLSKMDYDVMEPLLPETIDGDMLQMSAYLYDTNLSGPNVTVPYSGYYIYDTGQEENFDGAGASSNAKDPVPISYDSAVFEYGNARKVKPGPNRLTAVFKVGQRIVWQRDWEPAANYEKAKLNVSHPPNDPMFQYSDIELEQPQQGFIETGNKAIHTQGIVKRALGDGLTIKAEYWDGKAFVSDGETEAPFEQGRFSQDLTLQHGEGLYRIFLFSEFHVVHSSTKGPIASWYVRYKP</sequence>
<dbReference type="RefSeq" id="WP_345588158.1">
    <property type="nucleotide sequence ID" value="NZ_BAABJG010000015.1"/>
</dbReference>
<keyword evidence="3" id="KW-1185">Reference proteome</keyword>
<evidence type="ECO:0000313" key="3">
    <source>
        <dbReference type="Proteomes" id="UP001597180"/>
    </source>
</evidence>
<feature type="chain" id="PRO_5046715111" evidence="1">
    <location>
        <begin position="24"/>
        <end position="771"/>
    </location>
</feature>
<proteinExistence type="predicted"/>
<keyword evidence="1" id="KW-0732">Signal</keyword>
<accession>A0ABW3UP55</accession>
<organism evidence="2 3">
    <name type="scientific">Paenibacillus vulneris</name>
    <dbReference type="NCBI Taxonomy" id="1133364"/>
    <lineage>
        <taxon>Bacteria</taxon>
        <taxon>Bacillati</taxon>
        <taxon>Bacillota</taxon>
        <taxon>Bacilli</taxon>
        <taxon>Bacillales</taxon>
        <taxon>Paenibacillaceae</taxon>
        <taxon>Paenibacillus</taxon>
    </lineage>
</organism>
<reference evidence="3" key="1">
    <citation type="journal article" date="2019" name="Int. J. Syst. Evol. Microbiol.">
        <title>The Global Catalogue of Microorganisms (GCM) 10K type strain sequencing project: providing services to taxonomists for standard genome sequencing and annotation.</title>
        <authorList>
            <consortium name="The Broad Institute Genomics Platform"/>
            <consortium name="The Broad Institute Genome Sequencing Center for Infectious Disease"/>
            <person name="Wu L."/>
            <person name="Ma J."/>
        </authorList>
    </citation>
    <scope>NUCLEOTIDE SEQUENCE [LARGE SCALE GENOMIC DNA]</scope>
    <source>
        <strain evidence="3">CCUG 53270</strain>
    </source>
</reference>
<protein>
    <submittedName>
        <fullName evidence="2">Uncharacterized protein</fullName>
    </submittedName>
</protein>
<evidence type="ECO:0000256" key="1">
    <source>
        <dbReference type="SAM" id="SignalP"/>
    </source>
</evidence>
<gene>
    <name evidence="2" type="ORF">ACFQ4B_20715</name>
</gene>
<evidence type="ECO:0000313" key="2">
    <source>
        <dbReference type="EMBL" id="MFD1222545.1"/>
    </source>
</evidence>
<dbReference type="Proteomes" id="UP001597180">
    <property type="component" value="Unassembled WGS sequence"/>
</dbReference>